<evidence type="ECO:0000256" key="6">
    <source>
        <dbReference type="ARBA" id="ARBA00022889"/>
    </source>
</evidence>
<evidence type="ECO:0000256" key="7">
    <source>
        <dbReference type="ARBA" id="ARBA00022989"/>
    </source>
</evidence>
<accession>A0A6Q2X5C7</accession>
<reference evidence="11" key="4">
    <citation type="submission" date="2025-09" db="UniProtKB">
        <authorList>
            <consortium name="Ensembl"/>
        </authorList>
    </citation>
    <scope>IDENTIFICATION</scope>
</reference>
<keyword evidence="12" id="KW-1185">Reference proteome</keyword>
<evidence type="ECO:0000256" key="3">
    <source>
        <dbReference type="ARBA" id="ARBA00022692"/>
    </source>
</evidence>
<dbReference type="Ensembl" id="ENSELUT00000050912.2">
    <property type="protein sequence ID" value="ENSELUP00000048417.1"/>
    <property type="gene ID" value="ENSELUG00000034644.2"/>
</dbReference>
<reference evidence="11" key="3">
    <citation type="submission" date="2025-08" db="UniProtKB">
        <authorList>
            <consortium name="Ensembl"/>
        </authorList>
    </citation>
    <scope>IDENTIFICATION</scope>
</reference>
<dbReference type="PANTHER" id="PTHR22650:SF4">
    <property type="entry name" value="LEUCINE-RICH REPEAT AND TRANSMEMBRANE DOMAIN-CONTAINING PROTEIN 2-LIKE"/>
    <property type="match status" value="1"/>
</dbReference>
<evidence type="ECO:0000259" key="10">
    <source>
        <dbReference type="SMART" id="SM00082"/>
    </source>
</evidence>
<keyword evidence="2" id="KW-0433">Leucine-rich repeat</keyword>
<dbReference type="SMART" id="SM00082">
    <property type="entry name" value="LRRCT"/>
    <property type="match status" value="1"/>
</dbReference>
<keyword evidence="9" id="KW-1015">Disulfide bond</keyword>
<keyword evidence="7" id="KW-1133">Transmembrane helix</keyword>
<dbReference type="Proteomes" id="UP000265140">
    <property type="component" value="Chromosome 16"/>
</dbReference>
<keyword evidence="6" id="KW-0130">Cell adhesion</keyword>
<dbReference type="SMART" id="SM00369">
    <property type="entry name" value="LRR_TYP"/>
    <property type="match status" value="2"/>
</dbReference>
<evidence type="ECO:0000256" key="5">
    <source>
        <dbReference type="ARBA" id="ARBA00022737"/>
    </source>
</evidence>
<keyword evidence="5" id="KW-0677">Repeat</keyword>
<dbReference type="Gene3D" id="3.80.10.10">
    <property type="entry name" value="Ribonuclease Inhibitor"/>
    <property type="match status" value="1"/>
</dbReference>
<protein>
    <recommendedName>
        <fullName evidence="10">LRRCT domain-containing protein</fullName>
    </recommendedName>
</protein>
<name>A0A6Q2X5C7_ESOLU</name>
<dbReference type="OMA" id="LCTHIRQ"/>
<evidence type="ECO:0000256" key="8">
    <source>
        <dbReference type="ARBA" id="ARBA00023136"/>
    </source>
</evidence>
<evidence type="ECO:0000256" key="4">
    <source>
        <dbReference type="ARBA" id="ARBA00022729"/>
    </source>
</evidence>
<dbReference type="InterPro" id="IPR000483">
    <property type="entry name" value="Cys-rich_flank_reg_C"/>
</dbReference>
<feature type="domain" description="LRRCT" evidence="10">
    <location>
        <begin position="75"/>
        <end position="120"/>
    </location>
</feature>
<dbReference type="PANTHER" id="PTHR22650">
    <property type="entry name" value="GLYCOPROTEIN IB BETA"/>
    <property type="match status" value="1"/>
</dbReference>
<comment type="subcellular location">
    <subcellularLocation>
        <location evidence="1">Membrane</location>
        <topology evidence="1">Single-pass membrane protein</topology>
    </subcellularLocation>
</comment>
<evidence type="ECO:0000313" key="11">
    <source>
        <dbReference type="Ensembl" id="ENSELUP00000048417.1"/>
    </source>
</evidence>
<dbReference type="SUPFAM" id="SSF52058">
    <property type="entry name" value="L domain-like"/>
    <property type="match status" value="1"/>
</dbReference>
<dbReference type="InParanoid" id="A0A6Q2X5C7"/>
<organism evidence="11 12">
    <name type="scientific">Esox lucius</name>
    <name type="common">Northern pike</name>
    <dbReference type="NCBI Taxonomy" id="8010"/>
    <lineage>
        <taxon>Eukaryota</taxon>
        <taxon>Metazoa</taxon>
        <taxon>Chordata</taxon>
        <taxon>Craniata</taxon>
        <taxon>Vertebrata</taxon>
        <taxon>Euteleostomi</taxon>
        <taxon>Actinopterygii</taxon>
        <taxon>Neopterygii</taxon>
        <taxon>Teleostei</taxon>
        <taxon>Protacanthopterygii</taxon>
        <taxon>Esociformes</taxon>
        <taxon>Esocidae</taxon>
        <taxon>Esox</taxon>
    </lineage>
</organism>
<dbReference type="Pfam" id="PF13855">
    <property type="entry name" value="LRR_8"/>
    <property type="match status" value="1"/>
</dbReference>
<dbReference type="InterPro" id="IPR003591">
    <property type="entry name" value="Leu-rich_rpt_typical-subtyp"/>
</dbReference>
<keyword evidence="3" id="KW-0812">Transmembrane</keyword>
<evidence type="ECO:0000256" key="2">
    <source>
        <dbReference type="ARBA" id="ARBA00022614"/>
    </source>
</evidence>
<dbReference type="GeneTree" id="ENSGT01000000221798"/>
<reference evidence="11" key="2">
    <citation type="submission" date="2020-02" db="EMBL/GenBank/DDBJ databases">
        <title>Esox lucius (northern pike) genome, fEsoLuc1, primary haplotype.</title>
        <authorList>
            <person name="Myers G."/>
            <person name="Karagic N."/>
            <person name="Meyer A."/>
            <person name="Pippel M."/>
            <person name="Reichard M."/>
            <person name="Winkler S."/>
            <person name="Tracey A."/>
            <person name="Sims Y."/>
            <person name="Howe K."/>
            <person name="Rhie A."/>
            <person name="Formenti G."/>
            <person name="Durbin R."/>
            <person name="Fedrigo O."/>
            <person name="Jarvis E.D."/>
        </authorList>
    </citation>
    <scope>NUCLEOTIDE SEQUENCE [LARGE SCALE GENOMIC DNA]</scope>
</reference>
<reference evidence="12" key="1">
    <citation type="journal article" date="2014" name="PLoS ONE">
        <title>The genome and linkage map of the northern pike (Esox lucius): conserved synteny revealed between the salmonid sister group and the Neoteleostei.</title>
        <authorList>
            <person name="Rondeau E.B."/>
            <person name="Minkley D.R."/>
            <person name="Leong J.S."/>
            <person name="Messmer A.M."/>
            <person name="Jantzen J.R."/>
            <person name="von Schalburg K.R."/>
            <person name="Lemon C."/>
            <person name="Bird N.H."/>
            <person name="Koop B.F."/>
        </authorList>
    </citation>
    <scope>NUCLEOTIDE SEQUENCE</scope>
</reference>
<gene>
    <name evidence="11" type="primary">FBXL22</name>
</gene>
<dbReference type="InterPro" id="IPR052313">
    <property type="entry name" value="GPIb-IX-V_Complex"/>
</dbReference>
<dbReference type="InterPro" id="IPR032675">
    <property type="entry name" value="LRR_dom_sf"/>
</dbReference>
<dbReference type="AlphaFoldDB" id="A0A6Q2X5C7"/>
<evidence type="ECO:0000313" key="12">
    <source>
        <dbReference type="Proteomes" id="UP000265140"/>
    </source>
</evidence>
<proteinExistence type="predicted"/>
<evidence type="ECO:0000256" key="9">
    <source>
        <dbReference type="ARBA" id="ARBA00023157"/>
    </source>
</evidence>
<keyword evidence="8" id="KW-0472">Membrane</keyword>
<evidence type="ECO:0000256" key="1">
    <source>
        <dbReference type="ARBA" id="ARBA00004167"/>
    </source>
</evidence>
<sequence>MKIIFGKLGSMHSSLCTHIRQIDLSDNLISTMEDSAFVGLTHLRVLKLNRNRLSHLSPRASESSFQLSYFNLDENPWDCNCRILCLKRWLEMSSNRLLSVSVRCSQPETLRGHLSLSECTSVRPIPCLLCRS</sequence>
<dbReference type="InterPro" id="IPR001611">
    <property type="entry name" value="Leu-rich_rpt"/>
</dbReference>
<keyword evidence="4" id="KW-0732">Signal</keyword>